<dbReference type="InterPro" id="IPR037401">
    <property type="entry name" value="SnoaL-like"/>
</dbReference>
<dbReference type="InterPro" id="IPR032710">
    <property type="entry name" value="NTF2-like_dom_sf"/>
</dbReference>
<evidence type="ECO:0000259" key="1">
    <source>
        <dbReference type="Pfam" id="PF12680"/>
    </source>
</evidence>
<feature type="domain" description="SnoaL-like" evidence="1">
    <location>
        <begin position="15"/>
        <end position="90"/>
    </location>
</feature>
<gene>
    <name evidence="2" type="ORF">B9G39_24740</name>
</gene>
<dbReference type="AlphaFoldDB" id="A0A4P9VWX3"/>
<dbReference type="Gene3D" id="3.10.450.50">
    <property type="match status" value="1"/>
</dbReference>
<dbReference type="Proteomes" id="UP000257039">
    <property type="component" value="Unassembled WGS sequence"/>
</dbReference>
<evidence type="ECO:0000313" key="3">
    <source>
        <dbReference type="Proteomes" id="UP000257039"/>
    </source>
</evidence>
<protein>
    <submittedName>
        <fullName evidence="2">Nuclear transport factor 2 family protein</fullName>
    </submittedName>
</protein>
<reference evidence="2 3" key="1">
    <citation type="submission" date="2017-04" db="EMBL/GenBank/DDBJ databases">
        <title>Draft genome sequence of Zooshikella ganghwensis VG4 isolated from Red Sea sediments.</title>
        <authorList>
            <person name="Rehman Z."/>
            <person name="Alam I."/>
            <person name="Kamau A."/>
            <person name="Bajic V."/>
            <person name="Leiknes T."/>
        </authorList>
    </citation>
    <scope>NUCLEOTIDE SEQUENCE [LARGE SCALE GENOMIC DNA]</scope>
    <source>
        <strain evidence="2 3">VG4</strain>
    </source>
</reference>
<name>A0A4P9VWX3_9GAMM</name>
<comment type="caution">
    <text evidence="2">The sequence shown here is derived from an EMBL/GenBank/DDBJ whole genome shotgun (WGS) entry which is preliminary data.</text>
</comment>
<organism evidence="2 3">
    <name type="scientific">Zooshikella ganghwensis</name>
    <dbReference type="NCBI Taxonomy" id="202772"/>
    <lineage>
        <taxon>Bacteria</taxon>
        <taxon>Pseudomonadati</taxon>
        <taxon>Pseudomonadota</taxon>
        <taxon>Gammaproteobacteria</taxon>
        <taxon>Oceanospirillales</taxon>
        <taxon>Zooshikellaceae</taxon>
        <taxon>Zooshikella</taxon>
    </lineage>
</organism>
<sequence>MNSKTLEVLKAGSIAWQNAFNSKNAKVCAEQYAEGSTMVAKPFGEFVGREAIEAFWQSIIDQGFSDVEYSNVEWQAEDEGIYTLTAKWTMNKAFGVIHKERWQIQEDGKALLIYDEFEVMGER</sequence>
<dbReference type="EMBL" id="NDXW01000001">
    <property type="protein sequence ID" value="RDH46400.1"/>
    <property type="molecule type" value="Genomic_DNA"/>
</dbReference>
<accession>A0A4P9VWX3</accession>
<dbReference type="RefSeq" id="WP_094789164.1">
    <property type="nucleotide sequence ID" value="NZ_NDXW01000001.1"/>
</dbReference>
<proteinExistence type="predicted"/>
<dbReference type="SUPFAM" id="SSF54427">
    <property type="entry name" value="NTF2-like"/>
    <property type="match status" value="1"/>
</dbReference>
<keyword evidence="3" id="KW-1185">Reference proteome</keyword>
<dbReference type="Pfam" id="PF12680">
    <property type="entry name" value="SnoaL_2"/>
    <property type="match status" value="1"/>
</dbReference>
<evidence type="ECO:0000313" key="2">
    <source>
        <dbReference type="EMBL" id="RDH46400.1"/>
    </source>
</evidence>